<dbReference type="Proteomes" id="UP000024635">
    <property type="component" value="Unassembled WGS sequence"/>
</dbReference>
<dbReference type="EMBL" id="JARK01001405">
    <property type="protein sequence ID" value="EYC07586.1"/>
    <property type="molecule type" value="Genomic_DNA"/>
</dbReference>
<reference evidence="2" key="1">
    <citation type="journal article" date="2015" name="Nat. Genet.">
        <title>The genome and transcriptome of the zoonotic hookworm Ancylostoma ceylanicum identify infection-specific gene families.</title>
        <authorList>
            <person name="Schwarz E.M."/>
            <person name="Hu Y."/>
            <person name="Antoshechkin I."/>
            <person name="Miller M.M."/>
            <person name="Sternberg P.W."/>
            <person name="Aroian R.V."/>
        </authorList>
    </citation>
    <scope>NUCLEOTIDE SEQUENCE</scope>
    <source>
        <strain evidence="2">HY135</strain>
    </source>
</reference>
<dbReference type="AlphaFoldDB" id="A0A016TXW1"/>
<dbReference type="OrthoDB" id="5866159at2759"/>
<organism evidence="1 2">
    <name type="scientific">Ancylostoma ceylanicum</name>
    <dbReference type="NCBI Taxonomy" id="53326"/>
    <lineage>
        <taxon>Eukaryota</taxon>
        <taxon>Metazoa</taxon>
        <taxon>Ecdysozoa</taxon>
        <taxon>Nematoda</taxon>
        <taxon>Chromadorea</taxon>
        <taxon>Rhabditida</taxon>
        <taxon>Rhabditina</taxon>
        <taxon>Rhabditomorpha</taxon>
        <taxon>Strongyloidea</taxon>
        <taxon>Ancylostomatidae</taxon>
        <taxon>Ancylostomatinae</taxon>
        <taxon>Ancylostoma</taxon>
    </lineage>
</organism>
<comment type="caution">
    <text evidence="1">The sequence shown here is derived from an EMBL/GenBank/DDBJ whole genome shotgun (WGS) entry which is preliminary data.</text>
</comment>
<evidence type="ECO:0000313" key="1">
    <source>
        <dbReference type="EMBL" id="EYC07586.1"/>
    </source>
</evidence>
<name>A0A016TXW1_9BILA</name>
<protein>
    <submittedName>
        <fullName evidence="1">Uncharacterized protein</fullName>
    </submittedName>
</protein>
<accession>A0A016TXW1</accession>
<sequence>MSQAVKESRLHIRLVFCPPSTLKDLLMSSRVYGSKCLEVDCRYCTEEKICELRRTVYMISCAGCGEKYFEDEHGRTLANPASYPRESFSRHRTLRLTNEPPPSFSVRVLHRHLTKTLEQKIMKARDIRRHVPEINTKKELREALRLIS</sequence>
<evidence type="ECO:0000313" key="2">
    <source>
        <dbReference type="Proteomes" id="UP000024635"/>
    </source>
</evidence>
<gene>
    <name evidence="1" type="primary">Acey_s0069.g300</name>
    <name evidence="1" type="ORF">Y032_0069g300</name>
</gene>
<keyword evidence="2" id="KW-1185">Reference proteome</keyword>
<proteinExistence type="predicted"/>